<sequence>MKIPDPKALFANEYLTSCFIKNVVKASHVEIGEYTYYDDEDAIHFEKK</sequence>
<proteinExistence type="predicted"/>
<comment type="caution">
    <text evidence="1">The sequence shown here is derived from an EMBL/GenBank/DDBJ whole genome shotgun (WGS) entry which is preliminary data.</text>
</comment>
<gene>
    <name evidence="1" type="ORF">QUV98_03910</name>
</gene>
<dbReference type="Proteomes" id="UP001529275">
    <property type="component" value="Unassembled WGS sequence"/>
</dbReference>
<keyword evidence="2" id="KW-1185">Reference proteome</keyword>
<evidence type="ECO:0000313" key="1">
    <source>
        <dbReference type="EMBL" id="MDM8195463.1"/>
    </source>
</evidence>
<protein>
    <recommendedName>
        <fullName evidence="3">Chloramphenicol acetyltransferase</fullName>
    </recommendedName>
</protein>
<reference evidence="2" key="1">
    <citation type="submission" date="2023-06" db="EMBL/GenBank/DDBJ databases">
        <title>Identification and characterization of horizontal gene transfer across gut microbiota members of farm animals based on homology search.</title>
        <authorList>
            <person name="Zeman M."/>
            <person name="Kubasova T."/>
            <person name="Jahodarova E."/>
            <person name="Nykrynova M."/>
            <person name="Rychlik I."/>
        </authorList>
    </citation>
    <scope>NUCLEOTIDE SEQUENCE [LARGE SCALE GENOMIC DNA]</scope>
    <source>
        <strain evidence="2">ET341</strain>
    </source>
</reference>
<organism evidence="1 2">
    <name type="scientific">Massilimicrobiota timonensis</name>
    <dbReference type="NCBI Taxonomy" id="1776392"/>
    <lineage>
        <taxon>Bacteria</taxon>
        <taxon>Bacillati</taxon>
        <taxon>Bacillota</taxon>
        <taxon>Erysipelotrichia</taxon>
        <taxon>Erysipelotrichales</taxon>
        <taxon>Erysipelotrichaceae</taxon>
        <taxon>Massilimicrobiota</taxon>
    </lineage>
</organism>
<accession>A0ABT7UH46</accession>
<name>A0ABT7UH46_9FIRM</name>
<evidence type="ECO:0008006" key="3">
    <source>
        <dbReference type="Google" id="ProtNLM"/>
    </source>
</evidence>
<dbReference type="EMBL" id="JAUDCK010000009">
    <property type="protein sequence ID" value="MDM8195463.1"/>
    <property type="molecule type" value="Genomic_DNA"/>
</dbReference>
<evidence type="ECO:0000313" key="2">
    <source>
        <dbReference type="Proteomes" id="UP001529275"/>
    </source>
</evidence>